<feature type="domain" description="Helicase ATP-binding" evidence="6">
    <location>
        <begin position="15"/>
        <end position="178"/>
    </location>
</feature>
<dbReference type="GO" id="GO:0003676">
    <property type="term" value="F:nucleic acid binding"/>
    <property type="evidence" value="ECO:0007669"/>
    <property type="project" value="InterPro"/>
</dbReference>
<dbReference type="InterPro" id="IPR049614">
    <property type="entry name" value="HrpB_DEXH"/>
</dbReference>
<dbReference type="InterPro" id="IPR014001">
    <property type="entry name" value="Helicase_ATP-bd"/>
</dbReference>
<dbReference type="NCBIfam" id="TIGR01970">
    <property type="entry name" value="DEAH_box_HrpB"/>
    <property type="match status" value="1"/>
</dbReference>
<dbReference type="Pfam" id="PF08482">
    <property type="entry name" value="HrpB_C"/>
    <property type="match status" value="1"/>
</dbReference>
<keyword evidence="9" id="KW-1185">Reference proteome</keyword>
<accession>A0A3N9TIT6</accession>
<feature type="compositionally biased region" description="Basic and acidic residues" evidence="5">
    <location>
        <begin position="791"/>
        <end position="806"/>
    </location>
</feature>
<dbReference type="Pfam" id="PF00270">
    <property type="entry name" value="DEAD"/>
    <property type="match status" value="1"/>
</dbReference>
<keyword evidence="3 8" id="KW-0347">Helicase</keyword>
<dbReference type="AlphaFoldDB" id="A0A3N9TIT6"/>
<dbReference type="Pfam" id="PF00271">
    <property type="entry name" value="Helicase_C"/>
    <property type="match status" value="1"/>
</dbReference>
<feature type="region of interest" description="Disordered" evidence="5">
    <location>
        <begin position="791"/>
        <end position="819"/>
    </location>
</feature>
<dbReference type="FunFam" id="3.40.50.300:FF:002125">
    <property type="entry name" value="ATP-dependent helicase HrpB"/>
    <property type="match status" value="1"/>
</dbReference>
<reference evidence="8 9" key="1">
    <citation type="submission" date="2018-11" db="EMBL/GenBank/DDBJ databases">
        <title>Vibrio LJC006 sp. nov., isolated from seawater during the bloom of the enteromorpha.</title>
        <authorList>
            <person name="Liang J."/>
        </authorList>
    </citation>
    <scope>NUCLEOTIDE SEQUENCE [LARGE SCALE GENOMIC DNA]</scope>
    <source>
        <strain evidence="8 9">LJC006</strain>
    </source>
</reference>
<comment type="caution">
    <text evidence="8">The sequence shown here is derived from an EMBL/GenBank/DDBJ whole genome shotgun (WGS) entry which is preliminary data.</text>
</comment>
<evidence type="ECO:0000256" key="2">
    <source>
        <dbReference type="ARBA" id="ARBA00022801"/>
    </source>
</evidence>
<protein>
    <submittedName>
        <fullName evidence="8">ATP-dependent helicase HrpB</fullName>
    </submittedName>
</protein>
<dbReference type="GO" id="GO:0004386">
    <property type="term" value="F:helicase activity"/>
    <property type="evidence" value="ECO:0007669"/>
    <property type="project" value="UniProtKB-KW"/>
</dbReference>
<dbReference type="InterPro" id="IPR010225">
    <property type="entry name" value="HrpB"/>
</dbReference>
<dbReference type="NCBIfam" id="NF008662">
    <property type="entry name" value="PRK11664.1"/>
    <property type="match status" value="1"/>
</dbReference>
<evidence type="ECO:0000256" key="4">
    <source>
        <dbReference type="ARBA" id="ARBA00022840"/>
    </source>
</evidence>
<name>A0A3N9TIT6_9VIBR</name>
<dbReference type="EMBL" id="RJVQ01000002">
    <property type="protein sequence ID" value="RQW63834.1"/>
    <property type="molecule type" value="Genomic_DNA"/>
</dbReference>
<dbReference type="InterPro" id="IPR056329">
    <property type="entry name" value="CON_HrpB"/>
</dbReference>
<dbReference type="InterPro" id="IPR007502">
    <property type="entry name" value="Helicase-assoc_dom"/>
</dbReference>
<dbReference type="InterPro" id="IPR013689">
    <property type="entry name" value="RNA_helicase_ATP-dep_HrpB_C"/>
</dbReference>
<dbReference type="PROSITE" id="PS51194">
    <property type="entry name" value="HELICASE_CTER"/>
    <property type="match status" value="1"/>
</dbReference>
<dbReference type="InterPro" id="IPR027417">
    <property type="entry name" value="P-loop_NTPase"/>
</dbReference>
<dbReference type="Proteomes" id="UP000281112">
    <property type="component" value="Unassembled WGS sequence"/>
</dbReference>
<gene>
    <name evidence="8" type="primary">hrpB</name>
    <name evidence="8" type="ORF">EES38_04290</name>
</gene>
<dbReference type="RefSeq" id="WP_124935955.1">
    <property type="nucleotide sequence ID" value="NZ_RJVQ01000002.1"/>
</dbReference>
<organism evidence="8 9">
    <name type="scientific">Vibrio viridaestus</name>
    <dbReference type="NCBI Taxonomy" id="2487322"/>
    <lineage>
        <taxon>Bacteria</taxon>
        <taxon>Pseudomonadati</taxon>
        <taxon>Pseudomonadota</taxon>
        <taxon>Gammaproteobacteria</taxon>
        <taxon>Vibrionales</taxon>
        <taxon>Vibrionaceae</taxon>
        <taxon>Vibrio</taxon>
    </lineage>
</organism>
<dbReference type="SMART" id="SM00490">
    <property type="entry name" value="HELICc"/>
    <property type="match status" value="1"/>
</dbReference>
<dbReference type="SMART" id="SM00487">
    <property type="entry name" value="DEXDc"/>
    <property type="match status" value="1"/>
</dbReference>
<sequence length="819" mass="92275">MSQLPIVSVLPELLKFIDDGASQIILKAAPGAGKSTHFPLSLLKHGFDHGRIVLLEPRRLAAKNIASFIAKQLGESVGETVGYRIKGEVRVSNRTRLEIVTEGILTRMIQSDPELTGIGMIIFDEFHERTIHADTGLAFALEVQGSLREDLHIVVMSATLDESQLRTLLPSAAYVESVGRGFPVECRYHPMRSNDNLPHTVVKLIQNILLEQVGSVLVFLPGIGLIKQIHSLLDEFELSADIYPLHGQLSLEQQQQAIEPVTSGRRKVVLTTNIAETSLTIEGVRVVIDSGLEKVPQFDLKTGITKLEQQRIAQSSAEQRAGRAGRLEPGICIRLFSESQFKQQAAYPVAEILRSDLSYLVLELTQWGVADSNELAWLDPPPVAAISQGYDLLKSLGIVDTQRRMSALGTQVYKLGTEPRLATLLAKTINKDRHWKNSACAAVCLVEEPERGQSDLLASLHHWKTRKHRNSSHLLMRAKHFAKQLGEQFDMALVDDDKVISLLCIAFPDRIARSRSGTEHYLMANGHGAQIFSGDHFNEFIVIPSLMRHQSMSSQIELAANIDIHSLRQQWPDVFTSIEWVDWDDKQGKLVAEERVLIGELIIEKRPLAQPDKQKMTEALLNYVRRKGLSTLHWRDEERSYIERVKCAQKWLPDYHWPDLDEDSLLKTLSDWLEPFMNGVTSVKALQSLSLFNALKAYVGWEKNQILNQELPTEYQLPSGRSKNIIYDSNSEPMLSLRLQEVFGMTESPSIAKGTKKLVLELLSPAMRPIQITQDLQAFWQGSYKEVQKEMKGRYPKHPWPDDPENHVATTKTKRQLSS</sequence>
<evidence type="ECO:0000256" key="5">
    <source>
        <dbReference type="SAM" id="MobiDB-lite"/>
    </source>
</evidence>
<dbReference type="PANTHER" id="PTHR43519:SF1">
    <property type="entry name" value="ATP-DEPENDENT RNA HELICASE HRPB"/>
    <property type="match status" value="1"/>
</dbReference>
<evidence type="ECO:0000256" key="1">
    <source>
        <dbReference type="ARBA" id="ARBA00022741"/>
    </source>
</evidence>
<dbReference type="Pfam" id="PF24473">
    <property type="entry name" value="CON_HrpB"/>
    <property type="match status" value="1"/>
</dbReference>
<dbReference type="Gene3D" id="1.20.120.1080">
    <property type="match status" value="1"/>
</dbReference>
<dbReference type="GO" id="GO:0005524">
    <property type="term" value="F:ATP binding"/>
    <property type="evidence" value="ECO:0007669"/>
    <property type="project" value="UniProtKB-KW"/>
</dbReference>
<dbReference type="Gene3D" id="3.40.50.300">
    <property type="entry name" value="P-loop containing nucleotide triphosphate hydrolases"/>
    <property type="match status" value="2"/>
</dbReference>
<keyword evidence="2" id="KW-0378">Hydrolase</keyword>
<evidence type="ECO:0000259" key="7">
    <source>
        <dbReference type="PROSITE" id="PS51194"/>
    </source>
</evidence>
<proteinExistence type="predicted"/>
<evidence type="ECO:0000313" key="8">
    <source>
        <dbReference type="EMBL" id="RQW63834.1"/>
    </source>
</evidence>
<dbReference type="GO" id="GO:0016787">
    <property type="term" value="F:hydrolase activity"/>
    <property type="evidence" value="ECO:0007669"/>
    <property type="project" value="UniProtKB-KW"/>
</dbReference>
<dbReference type="OrthoDB" id="9805617at2"/>
<dbReference type="PIRSF" id="PIRSF005496">
    <property type="entry name" value="ATP_hel_hrpB"/>
    <property type="match status" value="1"/>
</dbReference>
<keyword evidence="1" id="KW-0547">Nucleotide-binding</keyword>
<keyword evidence="4" id="KW-0067">ATP-binding</keyword>
<dbReference type="PROSITE" id="PS51192">
    <property type="entry name" value="HELICASE_ATP_BIND_1"/>
    <property type="match status" value="1"/>
</dbReference>
<evidence type="ECO:0000256" key="3">
    <source>
        <dbReference type="ARBA" id="ARBA00022806"/>
    </source>
</evidence>
<dbReference type="InterPro" id="IPR011545">
    <property type="entry name" value="DEAD/DEAH_box_helicase_dom"/>
</dbReference>
<dbReference type="SUPFAM" id="SSF52540">
    <property type="entry name" value="P-loop containing nucleoside triphosphate hydrolases"/>
    <property type="match status" value="1"/>
</dbReference>
<dbReference type="CDD" id="cd18791">
    <property type="entry name" value="SF2_C_RHA"/>
    <property type="match status" value="1"/>
</dbReference>
<evidence type="ECO:0000313" key="9">
    <source>
        <dbReference type="Proteomes" id="UP000281112"/>
    </source>
</evidence>
<evidence type="ECO:0000259" key="6">
    <source>
        <dbReference type="PROSITE" id="PS51192"/>
    </source>
</evidence>
<dbReference type="CDD" id="cd17990">
    <property type="entry name" value="DEXHc_HrpB"/>
    <property type="match status" value="1"/>
</dbReference>
<feature type="domain" description="Helicase C-terminal" evidence="7">
    <location>
        <begin position="203"/>
        <end position="368"/>
    </location>
</feature>
<dbReference type="PANTHER" id="PTHR43519">
    <property type="entry name" value="ATP-DEPENDENT RNA HELICASE HRPB"/>
    <property type="match status" value="1"/>
</dbReference>
<dbReference type="SMART" id="SM00847">
    <property type="entry name" value="HA2"/>
    <property type="match status" value="1"/>
</dbReference>
<dbReference type="InterPro" id="IPR001650">
    <property type="entry name" value="Helicase_C-like"/>
</dbReference>